<dbReference type="InterPro" id="IPR011053">
    <property type="entry name" value="Single_hybrid_motif"/>
</dbReference>
<dbReference type="SUPFAM" id="SSF51230">
    <property type="entry name" value="Single hybrid motif"/>
    <property type="match status" value="1"/>
</dbReference>
<evidence type="ECO:0000313" key="3">
    <source>
        <dbReference type="Proteomes" id="UP000295188"/>
    </source>
</evidence>
<gene>
    <name evidence="2" type="ORF">EDC37_104107</name>
</gene>
<keyword evidence="3" id="KW-1185">Reference proteome</keyword>
<dbReference type="Gene3D" id="2.40.50.100">
    <property type="match status" value="1"/>
</dbReference>
<protein>
    <submittedName>
        <fullName evidence="2">Biotin-dependent enzyme</fullName>
    </submittedName>
</protein>
<evidence type="ECO:0000259" key="1">
    <source>
        <dbReference type="Pfam" id="PF00364"/>
    </source>
</evidence>
<comment type="caution">
    <text evidence="2">The sequence shown here is derived from an EMBL/GenBank/DDBJ whole genome shotgun (WGS) entry which is preliminary data.</text>
</comment>
<dbReference type="EMBL" id="SMAA01000004">
    <property type="protein sequence ID" value="TCS80505.1"/>
    <property type="molecule type" value="Genomic_DNA"/>
</dbReference>
<dbReference type="AlphaFoldDB" id="A0A4R3KBV1"/>
<dbReference type="OrthoDB" id="9800163at2"/>
<sequence length="99" mass="10202">MKKNILIVFFIGICALAGIYHMAEAQAVIDQKSVLSGTVSWTAQPGIAVNEGAALVKITTMTGETAASRASANGTVSEILVNPGEEISVGQVVARITAE</sequence>
<dbReference type="Proteomes" id="UP000295188">
    <property type="component" value="Unassembled WGS sequence"/>
</dbReference>
<dbReference type="InterPro" id="IPR000089">
    <property type="entry name" value="Biotin_lipoyl"/>
</dbReference>
<accession>A0A4R3KBV1</accession>
<reference evidence="2 3" key="1">
    <citation type="submission" date="2019-03" db="EMBL/GenBank/DDBJ databases">
        <title>Genomic Encyclopedia of Type Strains, Phase IV (KMG-IV): sequencing the most valuable type-strain genomes for metagenomic binning, comparative biology and taxonomic classification.</title>
        <authorList>
            <person name="Goeker M."/>
        </authorList>
    </citation>
    <scope>NUCLEOTIDE SEQUENCE [LARGE SCALE GENOMIC DNA]</scope>
    <source>
        <strain evidence="2 3">DSM 20467</strain>
    </source>
</reference>
<organism evidence="2 3">
    <name type="scientific">Pectinatus cerevisiiphilus</name>
    <dbReference type="NCBI Taxonomy" id="86956"/>
    <lineage>
        <taxon>Bacteria</taxon>
        <taxon>Bacillati</taxon>
        <taxon>Bacillota</taxon>
        <taxon>Negativicutes</taxon>
        <taxon>Selenomonadales</taxon>
        <taxon>Selenomonadaceae</taxon>
        <taxon>Pectinatus</taxon>
    </lineage>
</organism>
<proteinExistence type="predicted"/>
<dbReference type="RefSeq" id="WP_132548025.1">
    <property type="nucleotide sequence ID" value="NZ_SMAA01000004.1"/>
</dbReference>
<dbReference type="Pfam" id="PF00364">
    <property type="entry name" value="Biotin_lipoyl"/>
    <property type="match status" value="1"/>
</dbReference>
<name>A0A4R3KBV1_9FIRM</name>
<feature type="domain" description="Lipoyl-binding" evidence="1">
    <location>
        <begin position="34"/>
        <end position="96"/>
    </location>
</feature>
<evidence type="ECO:0000313" key="2">
    <source>
        <dbReference type="EMBL" id="TCS80505.1"/>
    </source>
</evidence>